<evidence type="ECO:0000313" key="1">
    <source>
        <dbReference type="EMBL" id="TQJ04217.1"/>
    </source>
</evidence>
<name>A0A542DMA4_AMYCI</name>
<keyword evidence="2" id="KW-1185">Reference proteome</keyword>
<organism evidence="1 2">
    <name type="scientific">Amycolatopsis cihanbeyliensis</name>
    <dbReference type="NCBI Taxonomy" id="1128664"/>
    <lineage>
        <taxon>Bacteria</taxon>
        <taxon>Bacillati</taxon>
        <taxon>Actinomycetota</taxon>
        <taxon>Actinomycetes</taxon>
        <taxon>Pseudonocardiales</taxon>
        <taxon>Pseudonocardiaceae</taxon>
        <taxon>Amycolatopsis</taxon>
    </lineage>
</organism>
<sequence>MSGYQITLRELETAGDAAIGLADQLAAVDLPGARQRVPGTGHAAVRTARAC</sequence>
<dbReference type="Proteomes" id="UP000320876">
    <property type="component" value="Unassembled WGS sequence"/>
</dbReference>
<reference evidence="1 2" key="1">
    <citation type="submission" date="2019-06" db="EMBL/GenBank/DDBJ databases">
        <title>Sequencing the genomes of 1000 actinobacteria strains.</title>
        <authorList>
            <person name="Klenk H.-P."/>
        </authorList>
    </citation>
    <scope>NUCLEOTIDE SEQUENCE [LARGE SCALE GENOMIC DNA]</scope>
    <source>
        <strain evidence="1 2">DSM 45679</strain>
    </source>
</reference>
<dbReference type="RefSeq" id="WP_170220869.1">
    <property type="nucleotide sequence ID" value="NZ_VFML01000001.1"/>
</dbReference>
<dbReference type="AlphaFoldDB" id="A0A542DMA4"/>
<dbReference type="EMBL" id="VFML01000001">
    <property type="protein sequence ID" value="TQJ04217.1"/>
    <property type="molecule type" value="Genomic_DNA"/>
</dbReference>
<proteinExistence type="predicted"/>
<accession>A0A542DMA4</accession>
<gene>
    <name evidence="1" type="ORF">FB471_4000</name>
</gene>
<evidence type="ECO:0000313" key="2">
    <source>
        <dbReference type="Proteomes" id="UP000320876"/>
    </source>
</evidence>
<comment type="caution">
    <text evidence="1">The sequence shown here is derived from an EMBL/GenBank/DDBJ whole genome shotgun (WGS) entry which is preliminary data.</text>
</comment>
<protein>
    <submittedName>
        <fullName evidence="1">Uncharacterized protein</fullName>
    </submittedName>
</protein>